<evidence type="ECO:0000313" key="5">
    <source>
        <dbReference type="Proteomes" id="UP001358417"/>
    </source>
</evidence>
<gene>
    <name evidence="4" type="ORF">LTR84_003625</name>
</gene>
<evidence type="ECO:0000313" key="4">
    <source>
        <dbReference type="EMBL" id="KAK5050344.1"/>
    </source>
</evidence>
<name>A0AAV9N5N3_9EURO</name>
<keyword evidence="3" id="KW-1133">Transmembrane helix</keyword>
<dbReference type="GeneID" id="89971808"/>
<keyword evidence="5" id="KW-1185">Reference proteome</keyword>
<dbReference type="Proteomes" id="UP001358417">
    <property type="component" value="Unassembled WGS sequence"/>
</dbReference>
<feature type="region of interest" description="Disordered" evidence="2">
    <location>
        <begin position="66"/>
        <end position="92"/>
    </location>
</feature>
<evidence type="ECO:0000256" key="1">
    <source>
        <dbReference type="SAM" id="Coils"/>
    </source>
</evidence>
<keyword evidence="3" id="KW-0472">Membrane</keyword>
<reference evidence="4 5" key="1">
    <citation type="submission" date="2023-08" db="EMBL/GenBank/DDBJ databases">
        <title>Black Yeasts Isolated from many extreme environments.</title>
        <authorList>
            <person name="Coleine C."/>
            <person name="Stajich J.E."/>
            <person name="Selbmann L."/>
        </authorList>
    </citation>
    <scope>NUCLEOTIDE SEQUENCE [LARGE SCALE GENOMIC DNA]</scope>
    <source>
        <strain evidence="4 5">CCFEE 5792</strain>
    </source>
</reference>
<feature type="coiled-coil region" evidence="1">
    <location>
        <begin position="176"/>
        <end position="207"/>
    </location>
</feature>
<comment type="caution">
    <text evidence="4">The sequence shown here is derived from an EMBL/GenBank/DDBJ whole genome shotgun (WGS) entry which is preliminary data.</text>
</comment>
<sequence>MFQLWRRDDDPCGAAQTVTVTETVLQGAATSTLVDFGYITTASITEELIATATGRPNVGLNAVYGTTTQTSEPTTGPTPTTDSISSSSSMRETTVSVTSTLGTTKTLSLMSASTSSAIPRASECSSQGGASRTAPAATIAGSVVGSMAGLALIGLLVSYLLKRKRKLRLKMTLKRKAEENKNNRDENRQIETVMRERDRALEDLERTRSIASPKSFDFGFIPSAAAVRSPLPPPLPLPSLLPKHKTVVSAPPPRWI</sequence>
<keyword evidence="1" id="KW-0175">Coiled coil</keyword>
<dbReference type="AlphaFoldDB" id="A0AAV9N5N3"/>
<organism evidence="4 5">
    <name type="scientific">Exophiala bonariae</name>
    <dbReference type="NCBI Taxonomy" id="1690606"/>
    <lineage>
        <taxon>Eukaryota</taxon>
        <taxon>Fungi</taxon>
        <taxon>Dikarya</taxon>
        <taxon>Ascomycota</taxon>
        <taxon>Pezizomycotina</taxon>
        <taxon>Eurotiomycetes</taxon>
        <taxon>Chaetothyriomycetidae</taxon>
        <taxon>Chaetothyriales</taxon>
        <taxon>Herpotrichiellaceae</taxon>
        <taxon>Exophiala</taxon>
    </lineage>
</organism>
<evidence type="ECO:0008006" key="6">
    <source>
        <dbReference type="Google" id="ProtNLM"/>
    </source>
</evidence>
<dbReference type="RefSeq" id="XP_064704930.1">
    <property type="nucleotide sequence ID" value="XM_064847209.1"/>
</dbReference>
<dbReference type="EMBL" id="JAVRRD010000017">
    <property type="protein sequence ID" value="KAK5050344.1"/>
    <property type="molecule type" value="Genomic_DNA"/>
</dbReference>
<accession>A0AAV9N5N3</accession>
<feature type="transmembrane region" description="Helical" evidence="3">
    <location>
        <begin position="139"/>
        <end position="161"/>
    </location>
</feature>
<proteinExistence type="predicted"/>
<evidence type="ECO:0000256" key="3">
    <source>
        <dbReference type="SAM" id="Phobius"/>
    </source>
</evidence>
<protein>
    <recommendedName>
        <fullName evidence="6">Transmembrane protein</fullName>
    </recommendedName>
</protein>
<keyword evidence="3" id="KW-0812">Transmembrane</keyword>
<evidence type="ECO:0000256" key="2">
    <source>
        <dbReference type="SAM" id="MobiDB-lite"/>
    </source>
</evidence>